<dbReference type="RefSeq" id="XP_004178112.1">
    <property type="nucleotide sequence ID" value="XM_004178064.1"/>
</dbReference>
<dbReference type="CDD" id="cd22952">
    <property type="entry name" value="ART10-like"/>
    <property type="match status" value="1"/>
</dbReference>
<dbReference type="STRING" id="1071380.I2GWU1"/>
<dbReference type="OrthoDB" id="3365616at2759"/>
<gene>
    <name evidence="1" type="primary">TBLA0A08030</name>
    <name evidence="1" type="ORF">TBLA_0A08030</name>
</gene>
<accession>I2GWU1</accession>
<reference evidence="1 2" key="1">
    <citation type="journal article" date="2011" name="Proc. Natl. Acad. Sci. U.S.A.">
        <title>Evolutionary erosion of yeast sex chromosomes by mating-type switching accidents.</title>
        <authorList>
            <person name="Gordon J.L."/>
            <person name="Armisen D."/>
            <person name="Proux-Wera E."/>
            <person name="Oheigeartaigh S.S."/>
            <person name="Byrne K.P."/>
            <person name="Wolfe K.H."/>
        </authorList>
    </citation>
    <scope>NUCLEOTIDE SEQUENCE [LARGE SCALE GENOMIC DNA]</scope>
    <source>
        <strain evidence="2">ATCC 34711 / CBS 6284 / DSM 70876 / NBRC 10599 / NRRL Y-10934 / UCD 77-7</strain>
    </source>
</reference>
<dbReference type="Proteomes" id="UP000002866">
    <property type="component" value="Chromosome 1"/>
</dbReference>
<evidence type="ECO:0000313" key="2">
    <source>
        <dbReference type="Proteomes" id="UP000002866"/>
    </source>
</evidence>
<dbReference type="InParanoid" id="I2GWU1"/>
<evidence type="ECO:0000313" key="1">
    <source>
        <dbReference type="EMBL" id="CCH58593.1"/>
    </source>
</evidence>
<dbReference type="Gene3D" id="2.60.40.640">
    <property type="match status" value="1"/>
</dbReference>
<dbReference type="OMA" id="YSFKTCT"/>
<proteinExistence type="predicted"/>
<dbReference type="EMBL" id="HE806316">
    <property type="protein sequence ID" value="CCH58593.1"/>
    <property type="molecule type" value="Genomic_DNA"/>
</dbReference>
<organism evidence="1 2">
    <name type="scientific">Henningerozyma blattae (strain ATCC 34711 / CBS 6284 / DSM 70876 / NBRC 10599 / NRRL Y-10934 / UCD 77-7)</name>
    <name type="common">Yeast</name>
    <name type="synonym">Tetrapisispora blattae</name>
    <dbReference type="NCBI Taxonomy" id="1071380"/>
    <lineage>
        <taxon>Eukaryota</taxon>
        <taxon>Fungi</taxon>
        <taxon>Dikarya</taxon>
        <taxon>Ascomycota</taxon>
        <taxon>Saccharomycotina</taxon>
        <taxon>Saccharomycetes</taxon>
        <taxon>Saccharomycetales</taxon>
        <taxon>Saccharomycetaceae</taxon>
        <taxon>Henningerozyma</taxon>
    </lineage>
</organism>
<dbReference type="GeneID" id="14493555"/>
<protein>
    <recommendedName>
        <fullName evidence="3">Arrestin-like N-terminal domain-containing protein</fullName>
    </recommendedName>
</protein>
<evidence type="ECO:0008006" key="3">
    <source>
        <dbReference type="Google" id="ProtNLM"/>
    </source>
</evidence>
<name>I2GWU1_HENB6</name>
<dbReference type="HOGENOM" id="CLU_540776_0_0_1"/>
<dbReference type="InterPro" id="IPR014752">
    <property type="entry name" value="Arrestin-like_C"/>
</dbReference>
<keyword evidence="2" id="KW-1185">Reference proteome</keyword>
<dbReference type="AlphaFoldDB" id="I2GWU1"/>
<dbReference type="FunCoup" id="I2GWU1">
    <property type="interactions" value="60"/>
</dbReference>
<sequence>MAPKIKLTLNPPTNNEYYTSDDVIAGMVSLSLNKSSSIKCIKVQLKAFMETTTKMDAGSAAVVQNGVLIPLPDSNEYHMTVDSQSRVFPPDNVWNALEGNPKPFKLKPGQYEYNFNLNKWPSTPKCFPNHSSDSLTFFGSKRGIKITSNENLNLNRLKRNVHLPPSFNLNYKDLLKIDNLDLYYYSMGKILYLIEVKVELGKPSNWFKPFDRFVTHIEKIEFIPTYKNLIMDYDYQDLENEKSFLNSNLSSIKIVDLPGLLNEQMLSNEELSNKKIVKQDLYYPYNSLNLPIVFPSVTHLTISKFNVHLQAIGKNLRKNFRNDYFFRKGSNKFDNVSLLLEPMDNGITNLPTNIRDFIKLTKLQINLLENASYLSKNISNENHSSLRLIEIDPKTFPDFNLNGLVDWNSVEIIDTFSKINNKPIKIFKIDIKFWDHPILKKIRFNEENYKHRGNRLYSFRTCTIKRSYQLQMLTDWKCATESHSSLIKNLEIRIPNAQVFVQSKSNIRKNSTNNEVSGKINKEPLPPYVNPPEYAQFSSIASISSNNDVQEFSNGIRK</sequence>
<dbReference type="KEGG" id="tbl:TBLA_0A08030"/>
<dbReference type="eggNOG" id="ENOG502QWIY">
    <property type="taxonomic scope" value="Eukaryota"/>
</dbReference>